<dbReference type="EMBL" id="VICD02000264">
    <property type="protein sequence ID" value="KAB8172165.1"/>
    <property type="molecule type" value="Genomic_DNA"/>
</dbReference>
<dbReference type="SUPFAM" id="SSF111369">
    <property type="entry name" value="HlyD-like secretion proteins"/>
    <property type="match status" value="1"/>
</dbReference>
<dbReference type="Proteomes" id="UP000320431">
    <property type="component" value="Unassembled WGS sequence"/>
</dbReference>
<dbReference type="GO" id="GO:0046677">
    <property type="term" value="P:response to antibiotic"/>
    <property type="evidence" value="ECO:0007669"/>
    <property type="project" value="TreeGrafter"/>
</dbReference>
<feature type="domain" description="Multidrug resistance protein MdtA-like barrel-sandwich hybrid" evidence="2">
    <location>
        <begin position="72"/>
        <end position="110"/>
    </location>
</feature>
<name>A0A508A4L5_9GAMM</name>
<evidence type="ECO:0000313" key="4">
    <source>
        <dbReference type="Proteomes" id="UP000320431"/>
    </source>
</evidence>
<dbReference type="AlphaFoldDB" id="A0A508A4L5"/>
<sequence>MARSGAGLRSGLPSLALVLALSAAISLVVAGCGSQASTPDAMPPAEVSVAQVLNQDVRPWDEFTGRVSAIESVELRPRVSGYVERVAFDEGQEVAKGDLLFVIDQRRYRAELERAQAELARARSEAQLARTQDRRAQSLVEAKA</sequence>
<organism evidence="3 4">
    <name type="scientific">Marilutibacter maris</name>
    <dbReference type="NCBI Taxonomy" id="1605891"/>
    <lineage>
        <taxon>Bacteria</taxon>
        <taxon>Pseudomonadati</taxon>
        <taxon>Pseudomonadota</taxon>
        <taxon>Gammaproteobacteria</taxon>
        <taxon>Lysobacterales</taxon>
        <taxon>Lysobacteraceae</taxon>
        <taxon>Marilutibacter</taxon>
    </lineage>
</organism>
<accession>A0A508A4L5</accession>
<dbReference type="InterPro" id="IPR058625">
    <property type="entry name" value="MdtA-like_BSH"/>
</dbReference>
<dbReference type="PANTHER" id="PTHR30158:SF26">
    <property type="entry name" value="RESISTANCE-NODULATION-CELL DIVISION (RND) MULTIDRUG EFFLUX MEMBRANE FUSION PROTEIN MEXE"/>
    <property type="match status" value="1"/>
</dbReference>
<reference evidence="3 4" key="1">
    <citation type="submission" date="2019-10" db="EMBL/GenBank/DDBJ databases">
        <title>Lysobacter alkalisoli sp. nov., isolated from saline-alkaline soil.</title>
        <authorList>
            <person name="Sun J.-Q."/>
        </authorList>
    </citation>
    <scope>NUCLEOTIDE SEQUENCE [LARGE SCALE GENOMIC DNA]</scope>
    <source>
        <strain evidence="3 4">KCTC 42381</strain>
    </source>
</reference>
<protein>
    <submittedName>
        <fullName evidence="3">Biotin/lipoyl-binding protein</fullName>
    </submittedName>
</protein>
<dbReference type="GO" id="GO:0005886">
    <property type="term" value="C:plasma membrane"/>
    <property type="evidence" value="ECO:0007669"/>
    <property type="project" value="TreeGrafter"/>
</dbReference>
<evidence type="ECO:0000313" key="3">
    <source>
        <dbReference type="EMBL" id="KAB8172165.1"/>
    </source>
</evidence>
<feature type="non-terminal residue" evidence="3">
    <location>
        <position position="144"/>
    </location>
</feature>
<evidence type="ECO:0000256" key="1">
    <source>
        <dbReference type="ARBA" id="ARBA00009477"/>
    </source>
</evidence>
<dbReference type="PANTHER" id="PTHR30158">
    <property type="entry name" value="ACRA/E-RELATED COMPONENT OF DRUG EFFLUX TRANSPORTER"/>
    <property type="match status" value="1"/>
</dbReference>
<comment type="caution">
    <text evidence="3">The sequence shown here is derived from an EMBL/GenBank/DDBJ whole genome shotgun (WGS) entry which is preliminary data.</text>
</comment>
<dbReference type="Gene3D" id="1.10.287.470">
    <property type="entry name" value="Helix hairpin bin"/>
    <property type="match status" value="1"/>
</dbReference>
<gene>
    <name evidence="3" type="ORF">FKV24_015295</name>
</gene>
<evidence type="ECO:0000259" key="2">
    <source>
        <dbReference type="Pfam" id="PF25917"/>
    </source>
</evidence>
<proteinExistence type="inferred from homology"/>
<comment type="similarity">
    <text evidence="1">Belongs to the membrane fusion protein (MFP) (TC 8.A.1) family.</text>
</comment>
<dbReference type="PROSITE" id="PS51257">
    <property type="entry name" value="PROKAR_LIPOPROTEIN"/>
    <property type="match status" value="1"/>
</dbReference>
<dbReference type="Pfam" id="PF25917">
    <property type="entry name" value="BSH_RND"/>
    <property type="match status" value="1"/>
</dbReference>
<dbReference type="Gene3D" id="2.40.50.100">
    <property type="match status" value="1"/>
</dbReference>